<gene>
    <name evidence="2" type="ORF">FGF67_00435</name>
</gene>
<keyword evidence="3" id="KW-1185">Reference proteome</keyword>
<dbReference type="InterPro" id="IPR052509">
    <property type="entry name" value="Metal_resp_DNA-bind_regulator"/>
</dbReference>
<dbReference type="AlphaFoldDB" id="A0A5C4STD8"/>
<proteinExistence type="predicted"/>
<protein>
    <submittedName>
        <fullName evidence="2">PadR family transcriptional regulator</fullName>
    </submittedName>
</protein>
<dbReference type="Proteomes" id="UP000308713">
    <property type="component" value="Unassembled WGS sequence"/>
</dbReference>
<accession>A0A5C4STD8</accession>
<name>A0A5C4STD8_9FLAO</name>
<comment type="caution">
    <text evidence="2">The sequence shown here is derived from an EMBL/GenBank/DDBJ whole genome shotgun (WGS) entry which is preliminary data.</text>
</comment>
<evidence type="ECO:0000313" key="3">
    <source>
        <dbReference type="Proteomes" id="UP000308713"/>
    </source>
</evidence>
<feature type="domain" description="Transcription regulator PadR N-terminal" evidence="1">
    <location>
        <begin position="15"/>
        <end position="86"/>
    </location>
</feature>
<dbReference type="OrthoDB" id="9808017at2"/>
<evidence type="ECO:0000259" key="1">
    <source>
        <dbReference type="Pfam" id="PF03551"/>
    </source>
</evidence>
<organism evidence="2 3">
    <name type="scientific">Allotamlana fucoidanivorans</name>
    <dbReference type="NCBI Taxonomy" id="2583814"/>
    <lineage>
        <taxon>Bacteria</taxon>
        <taxon>Pseudomonadati</taxon>
        <taxon>Bacteroidota</taxon>
        <taxon>Flavobacteriia</taxon>
        <taxon>Flavobacteriales</taxon>
        <taxon>Flavobacteriaceae</taxon>
        <taxon>Allotamlana</taxon>
    </lineage>
</organism>
<reference evidence="2 3" key="1">
    <citation type="submission" date="2019-05" db="EMBL/GenBank/DDBJ databases">
        <title>Tamlana fucoidanivorans sp. nov., isolated from the surface of algae collected from Fujian province in China.</title>
        <authorList>
            <person name="Li J."/>
        </authorList>
    </citation>
    <scope>NUCLEOTIDE SEQUENCE [LARGE SCALE GENOMIC DNA]</scope>
    <source>
        <strain evidence="2 3">CW2-9</strain>
    </source>
</reference>
<dbReference type="Gene3D" id="1.10.10.10">
    <property type="entry name" value="Winged helix-like DNA-binding domain superfamily/Winged helix DNA-binding domain"/>
    <property type="match status" value="1"/>
</dbReference>
<dbReference type="InterPro" id="IPR036388">
    <property type="entry name" value="WH-like_DNA-bd_sf"/>
</dbReference>
<dbReference type="PANTHER" id="PTHR33169">
    <property type="entry name" value="PADR-FAMILY TRANSCRIPTIONAL REGULATOR"/>
    <property type="match status" value="1"/>
</dbReference>
<evidence type="ECO:0000313" key="2">
    <source>
        <dbReference type="EMBL" id="TNJ47029.1"/>
    </source>
</evidence>
<sequence length="110" mass="12777">MNNAHLYRGSLATIILKLLNEHDTMYGYEIVQRVDELTHGELRLTEGALYPSLHKMTAQGLLEVKVIKIGNRIRKYYQLTESGTKETVKKLAELEQYIKTMRALVNPRFR</sequence>
<dbReference type="RefSeq" id="WP_139694491.1">
    <property type="nucleotide sequence ID" value="NZ_CP074074.1"/>
</dbReference>
<dbReference type="InterPro" id="IPR036390">
    <property type="entry name" value="WH_DNA-bd_sf"/>
</dbReference>
<dbReference type="InterPro" id="IPR005149">
    <property type="entry name" value="Tscrpt_reg_PadR_N"/>
</dbReference>
<dbReference type="SUPFAM" id="SSF46785">
    <property type="entry name" value="Winged helix' DNA-binding domain"/>
    <property type="match status" value="1"/>
</dbReference>
<dbReference type="Pfam" id="PF03551">
    <property type="entry name" value="PadR"/>
    <property type="match status" value="1"/>
</dbReference>
<dbReference type="PANTHER" id="PTHR33169:SF14">
    <property type="entry name" value="TRANSCRIPTIONAL REGULATOR RV3488"/>
    <property type="match status" value="1"/>
</dbReference>
<dbReference type="EMBL" id="VDCS01000001">
    <property type="protein sequence ID" value="TNJ47029.1"/>
    <property type="molecule type" value="Genomic_DNA"/>
</dbReference>